<dbReference type="SUPFAM" id="SSF64518">
    <property type="entry name" value="Phase 1 flagellin"/>
    <property type="match status" value="1"/>
</dbReference>
<evidence type="ECO:0000313" key="6">
    <source>
        <dbReference type="EMBL" id="TWI60537.1"/>
    </source>
</evidence>
<evidence type="ECO:0000256" key="4">
    <source>
        <dbReference type="SAM" id="MobiDB-lite"/>
    </source>
</evidence>
<proteinExistence type="inferred from homology"/>
<feature type="domain" description="Flagellin N-terminal" evidence="5">
    <location>
        <begin position="7"/>
        <end position="49"/>
    </location>
</feature>
<feature type="region of interest" description="Disordered" evidence="4">
    <location>
        <begin position="25"/>
        <end position="49"/>
    </location>
</feature>
<dbReference type="EMBL" id="VLLA01000031">
    <property type="protein sequence ID" value="TWI60537.1"/>
    <property type="molecule type" value="Genomic_DNA"/>
</dbReference>
<dbReference type="GO" id="GO:0005198">
    <property type="term" value="F:structural molecule activity"/>
    <property type="evidence" value="ECO:0007669"/>
    <property type="project" value="InterPro"/>
</dbReference>
<dbReference type="InterPro" id="IPR001029">
    <property type="entry name" value="Flagellin_N"/>
</dbReference>
<keyword evidence="7" id="KW-1185">Reference proteome</keyword>
<dbReference type="GO" id="GO:0009288">
    <property type="term" value="C:bacterial-type flagellum"/>
    <property type="evidence" value="ECO:0007669"/>
    <property type="project" value="UniProtKB-SubCell"/>
</dbReference>
<reference evidence="6 7" key="1">
    <citation type="journal article" date="2015" name="Stand. Genomic Sci.">
        <title>Genomic Encyclopedia of Bacterial and Archaeal Type Strains, Phase III: the genomes of soil and plant-associated and newly described type strains.</title>
        <authorList>
            <person name="Whitman W.B."/>
            <person name="Woyke T."/>
            <person name="Klenk H.P."/>
            <person name="Zhou Y."/>
            <person name="Lilburn T.G."/>
            <person name="Beck B.J."/>
            <person name="De Vos P."/>
            <person name="Vandamme P."/>
            <person name="Eisen J.A."/>
            <person name="Garrity G."/>
            <person name="Hugenholtz P."/>
            <person name="Kyrpides N.C."/>
        </authorList>
    </citation>
    <scope>NUCLEOTIDE SEQUENCE [LARGE SCALE GENOMIC DNA]</scope>
    <source>
        <strain evidence="6 7">CGMCC 1.10948</strain>
    </source>
</reference>
<dbReference type="AlphaFoldDB" id="A0A562QUU8"/>
<sequence>MGSSLLTNSSAMTALQTLRNVSSQLATTQNRISTGQRVSTASDNSAYWS</sequence>
<evidence type="ECO:0000256" key="1">
    <source>
        <dbReference type="ARBA" id="ARBA00004365"/>
    </source>
</evidence>
<keyword evidence="6" id="KW-0969">Cilium</keyword>
<feature type="non-terminal residue" evidence="6">
    <location>
        <position position="49"/>
    </location>
</feature>
<keyword evidence="6" id="KW-0282">Flagellum</keyword>
<gene>
    <name evidence="6" type="ORF">IQ16_07487</name>
</gene>
<comment type="subcellular location">
    <subcellularLocation>
        <location evidence="1">Bacterial flagellum</location>
    </subcellularLocation>
</comment>
<evidence type="ECO:0000256" key="2">
    <source>
        <dbReference type="ARBA" id="ARBA00005709"/>
    </source>
</evidence>
<dbReference type="Pfam" id="PF00669">
    <property type="entry name" value="Flagellin_N"/>
    <property type="match status" value="1"/>
</dbReference>
<organism evidence="6 7">
    <name type="scientific">Bradyrhizobium huanghuaihaiense</name>
    <dbReference type="NCBI Taxonomy" id="990078"/>
    <lineage>
        <taxon>Bacteria</taxon>
        <taxon>Pseudomonadati</taxon>
        <taxon>Pseudomonadota</taxon>
        <taxon>Alphaproteobacteria</taxon>
        <taxon>Hyphomicrobiales</taxon>
        <taxon>Nitrobacteraceae</taxon>
        <taxon>Bradyrhizobium</taxon>
    </lineage>
</organism>
<protein>
    <submittedName>
        <fullName evidence="6">Flagellin</fullName>
    </submittedName>
</protein>
<evidence type="ECO:0000256" key="3">
    <source>
        <dbReference type="ARBA" id="ARBA00023143"/>
    </source>
</evidence>
<name>A0A562QUU8_9BRAD</name>
<accession>A0A562QUU8</accession>
<evidence type="ECO:0000259" key="5">
    <source>
        <dbReference type="Pfam" id="PF00669"/>
    </source>
</evidence>
<keyword evidence="6" id="KW-0966">Cell projection</keyword>
<evidence type="ECO:0000313" key="7">
    <source>
        <dbReference type="Proteomes" id="UP000316291"/>
    </source>
</evidence>
<dbReference type="Proteomes" id="UP000316291">
    <property type="component" value="Unassembled WGS sequence"/>
</dbReference>
<comment type="caution">
    <text evidence="6">The sequence shown here is derived from an EMBL/GenBank/DDBJ whole genome shotgun (WGS) entry which is preliminary data.</text>
</comment>
<keyword evidence="3" id="KW-0975">Bacterial flagellum</keyword>
<comment type="similarity">
    <text evidence="2">Belongs to the bacterial flagellin family.</text>
</comment>